<dbReference type="AlphaFoldDB" id="A0A067EGX0"/>
<accession>A0A067EGX0</accession>
<dbReference type="Proteomes" id="UP000027120">
    <property type="component" value="Unassembled WGS sequence"/>
</dbReference>
<evidence type="ECO:0000313" key="2">
    <source>
        <dbReference type="EMBL" id="KDO50151.1"/>
    </source>
</evidence>
<sequence length="114" mass="12357">MLKASKSCSGHKVTKGKPAKPKTRVGLELEPWSSRSVATAADRRRVFSSRWLDAQRQVATAGRAAAGRDSWTRSSSLRRLVGEAAADPGLERVTRPGFRIGSVLLDLIKTRSGL</sequence>
<gene>
    <name evidence="2" type="ORF">CISIN_1g033642mg</name>
</gene>
<evidence type="ECO:0000256" key="1">
    <source>
        <dbReference type="SAM" id="MobiDB-lite"/>
    </source>
</evidence>
<feature type="region of interest" description="Disordered" evidence="1">
    <location>
        <begin position="1"/>
        <end position="27"/>
    </location>
</feature>
<organism evidence="2 3">
    <name type="scientific">Citrus sinensis</name>
    <name type="common">Sweet orange</name>
    <name type="synonym">Citrus aurantium var. sinensis</name>
    <dbReference type="NCBI Taxonomy" id="2711"/>
    <lineage>
        <taxon>Eukaryota</taxon>
        <taxon>Viridiplantae</taxon>
        <taxon>Streptophyta</taxon>
        <taxon>Embryophyta</taxon>
        <taxon>Tracheophyta</taxon>
        <taxon>Spermatophyta</taxon>
        <taxon>Magnoliopsida</taxon>
        <taxon>eudicotyledons</taxon>
        <taxon>Gunneridae</taxon>
        <taxon>Pentapetalae</taxon>
        <taxon>rosids</taxon>
        <taxon>malvids</taxon>
        <taxon>Sapindales</taxon>
        <taxon>Rutaceae</taxon>
        <taxon>Aurantioideae</taxon>
        <taxon>Citrus</taxon>
    </lineage>
</organism>
<feature type="compositionally biased region" description="Basic residues" evidence="1">
    <location>
        <begin position="12"/>
        <end position="23"/>
    </location>
</feature>
<reference evidence="2 3" key="1">
    <citation type="submission" date="2014-04" db="EMBL/GenBank/DDBJ databases">
        <authorList>
            <consortium name="International Citrus Genome Consortium"/>
            <person name="Gmitter F."/>
            <person name="Chen C."/>
            <person name="Farmerie W."/>
            <person name="Harkins T."/>
            <person name="Desany B."/>
            <person name="Mohiuddin M."/>
            <person name="Kodira C."/>
            <person name="Borodovsky M."/>
            <person name="Lomsadze A."/>
            <person name="Burns P."/>
            <person name="Jenkins J."/>
            <person name="Prochnik S."/>
            <person name="Shu S."/>
            <person name="Chapman J."/>
            <person name="Pitluck S."/>
            <person name="Schmutz J."/>
            <person name="Rokhsar D."/>
        </authorList>
    </citation>
    <scope>NUCLEOTIDE SEQUENCE</scope>
</reference>
<name>A0A067EGX0_CITSI</name>
<keyword evidence="3" id="KW-1185">Reference proteome</keyword>
<proteinExistence type="predicted"/>
<evidence type="ECO:0000313" key="3">
    <source>
        <dbReference type="Proteomes" id="UP000027120"/>
    </source>
</evidence>
<dbReference type="EMBL" id="KK785089">
    <property type="protein sequence ID" value="KDO50151.1"/>
    <property type="molecule type" value="Genomic_DNA"/>
</dbReference>
<protein>
    <submittedName>
        <fullName evidence="2">Uncharacterized protein</fullName>
    </submittedName>
</protein>